<keyword evidence="1" id="KW-1133">Transmembrane helix</keyword>
<sequence>MAGLAATEQEKVWLVRRVARALNRRVTDIVALLFSHKGAGSLGAVAGFAIAVVFAWKFLRPRRPAPKRPHLPLQRLLLRLCLMRPSLSVVTREIVVKRLRGCRKVTCQLLGVVFEEKTPEELQEHATVRPSVVELLLEISRYCDLYLMETVLDDKSEEKRSHGPRGLWTFQNWWPDEREGDKFKLKSVDSS</sequence>
<organism evidence="2 3">
    <name type="scientific">Miscanthus lutarioriparius</name>
    <dbReference type="NCBI Taxonomy" id="422564"/>
    <lineage>
        <taxon>Eukaryota</taxon>
        <taxon>Viridiplantae</taxon>
        <taxon>Streptophyta</taxon>
        <taxon>Embryophyta</taxon>
        <taxon>Tracheophyta</taxon>
        <taxon>Spermatophyta</taxon>
        <taxon>Magnoliopsida</taxon>
        <taxon>Liliopsida</taxon>
        <taxon>Poales</taxon>
        <taxon>Poaceae</taxon>
        <taxon>PACMAD clade</taxon>
        <taxon>Panicoideae</taxon>
        <taxon>Andropogonodae</taxon>
        <taxon>Andropogoneae</taxon>
        <taxon>Saccharinae</taxon>
        <taxon>Miscanthus</taxon>
    </lineage>
</organism>
<name>A0A811QL13_9POAL</name>
<dbReference type="PANTHER" id="PTHR34126">
    <property type="entry name" value="PEROXISOME BIOGENESIS PROTEIN 22"/>
    <property type="match status" value="1"/>
</dbReference>
<dbReference type="OrthoDB" id="1725173at2759"/>
<accession>A0A811QL13</accession>
<dbReference type="PANTHER" id="PTHR34126:SF1">
    <property type="entry name" value="PEROXISOME BIOGENESIS PROTEIN 22"/>
    <property type="match status" value="1"/>
</dbReference>
<evidence type="ECO:0000313" key="3">
    <source>
        <dbReference type="Proteomes" id="UP000604825"/>
    </source>
</evidence>
<evidence type="ECO:0000313" key="2">
    <source>
        <dbReference type="EMBL" id="CAD6259113.1"/>
    </source>
</evidence>
<proteinExistence type="predicted"/>
<feature type="transmembrane region" description="Helical" evidence="1">
    <location>
        <begin position="39"/>
        <end position="59"/>
    </location>
</feature>
<dbReference type="Pfam" id="PF22978">
    <property type="entry name" value="HAD_Pex22"/>
    <property type="match status" value="1"/>
</dbReference>
<dbReference type="GO" id="GO:0007031">
    <property type="term" value="P:peroxisome organization"/>
    <property type="evidence" value="ECO:0007669"/>
    <property type="project" value="InterPro"/>
</dbReference>
<keyword evidence="3" id="KW-1185">Reference proteome</keyword>
<dbReference type="Proteomes" id="UP000604825">
    <property type="component" value="Unassembled WGS sequence"/>
</dbReference>
<dbReference type="EMBL" id="CAJGYO010000011">
    <property type="protein sequence ID" value="CAD6259113.1"/>
    <property type="molecule type" value="Genomic_DNA"/>
</dbReference>
<keyword evidence="1" id="KW-0472">Membrane</keyword>
<keyword evidence="1" id="KW-0812">Transmembrane</keyword>
<comment type="caution">
    <text evidence="2">The sequence shown here is derived from an EMBL/GenBank/DDBJ whole genome shotgun (WGS) entry which is preliminary data.</text>
</comment>
<gene>
    <name evidence="2" type="ORF">NCGR_LOCUS42554</name>
</gene>
<dbReference type="InterPro" id="IPR037485">
    <property type="entry name" value="PEX22"/>
</dbReference>
<reference evidence="2" key="1">
    <citation type="submission" date="2020-10" db="EMBL/GenBank/DDBJ databases">
        <authorList>
            <person name="Han B."/>
            <person name="Lu T."/>
            <person name="Zhao Q."/>
            <person name="Huang X."/>
            <person name="Zhao Y."/>
        </authorList>
    </citation>
    <scope>NUCLEOTIDE SEQUENCE</scope>
</reference>
<dbReference type="AlphaFoldDB" id="A0A811QL13"/>
<evidence type="ECO:0000256" key="1">
    <source>
        <dbReference type="SAM" id="Phobius"/>
    </source>
</evidence>
<protein>
    <submittedName>
        <fullName evidence="2">Uncharacterized protein</fullName>
    </submittedName>
</protein>